<dbReference type="Proteomes" id="UP000268162">
    <property type="component" value="Unassembled WGS sequence"/>
</dbReference>
<dbReference type="PROSITE" id="PS50922">
    <property type="entry name" value="TLC"/>
    <property type="match status" value="1"/>
</dbReference>
<dbReference type="Pfam" id="PF03798">
    <property type="entry name" value="TRAM_LAG1_CLN8"/>
    <property type="match status" value="1"/>
</dbReference>
<comment type="subcellular location">
    <subcellularLocation>
        <location evidence="1">Membrane</location>
        <topology evidence="1">Multi-pass membrane protein</topology>
    </subcellularLocation>
</comment>
<dbReference type="InterPro" id="IPR006634">
    <property type="entry name" value="TLC-dom"/>
</dbReference>
<feature type="domain" description="TLC" evidence="7">
    <location>
        <begin position="40"/>
        <end position="236"/>
    </location>
</feature>
<dbReference type="SMART" id="SM00724">
    <property type="entry name" value="TLC"/>
    <property type="match status" value="1"/>
</dbReference>
<evidence type="ECO:0000256" key="4">
    <source>
        <dbReference type="ARBA" id="ARBA00023136"/>
    </source>
</evidence>
<organism evidence="8 9">
    <name type="scientific">Dimargaris cristalligena</name>
    <dbReference type="NCBI Taxonomy" id="215637"/>
    <lineage>
        <taxon>Eukaryota</taxon>
        <taxon>Fungi</taxon>
        <taxon>Fungi incertae sedis</taxon>
        <taxon>Zoopagomycota</taxon>
        <taxon>Kickxellomycotina</taxon>
        <taxon>Dimargaritomycetes</taxon>
        <taxon>Dimargaritales</taxon>
        <taxon>Dimargaritaceae</taxon>
        <taxon>Dimargaris</taxon>
    </lineage>
</organism>
<keyword evidence="4 5" id="KW-0472">Membrane</keyword>
<dbReference type="InterPro" id="IPR050846">
    <property type="entry name" value="TLCD"/>
</dbReference>
<dbReference type="PANTHER" id="PTHR13439">
    <property type="entry name" value="CT120 PROTEIN"/>
    <property type="match status" value="1"/>
</dbReference>
<evidence type="ECO:0000256" key="6">
    <source>
        <dbReference type="SAM" id="Phobius"/>
    </source>
</evidence>
<dbReference type="GO" id="GO:0055088">
    <property type="term" value="P:lipid homeostasis"/>
    <property type="evidence" value="ECO:0007669"/>
    <property type="project" value="TreeGrafter"/>
</dbReference>
<feature type="transmembrane region" description="Helical" evidence="6">
    <location>
        <begin position="203"/>
        <end position="225"/>
    </location>
</feature>
<feature type="transmembrane region" description="Helical" evidence="6">
    <location>
        <begin position="133"/>
        <end position="154"/>
    </location>
</feature>
<dbReference type="STRING" id="215637.A0A4P9ZTQ4"/>
<evidence type="ECO:0000313" key="9">
    <source>
        <dbReference type="Proteomes" id="UP000268162"/>
    </source>
</evidence>
<proteinExistence type="predicted"/>
<evidence type="ECO:0000313" key="8">
    <source>
        <dbReference type="EMBL" id="RKP36221.1"/>
    </source>
</evidence>
<feature type="transmembrane region" description="Helical" evidence="6">
    <location>
        <begin position="49"/>
        <end position="67"/>
    </location>
</feature>
<dbReference type="GO" id="GO:0005783">
    <property type="term" value="C:endoplasmic reticulum"/>
    <property type="evidence" value="ECO:0007669"/>
    <property type="project" value="TreeGrafter"/>
</dbReference>
<dbReference type="EMBL" id="ML002695">
    <property type="protein sequence ID" value="RKP36221.1"/>
    <property type="molecule type" value="Genomic_DNA"/>
</dbReference>
<evidence type="ECO:0000256" key="2">
    <source>
        <dbReference type="ARBA" id="ARBA00022692"/>
    </source>
</evidence>
<gene>
    <name evidence="8" type="ORF">BJ085DRAFT_2136</name>
</gene>
<feature type="transmembrane region" description="Helical" evidence="6">
    <location>
        <begin position="79"/>
        <end position="100"/>
    </location>
</feature>
<name>A0A4P9ZTQ4_9FUNG</name>
<dbReference type="GO" id="GO:0016020">
    <property type="term" value="C:membrane"/>
    <property type="evidence" value="ECO:0007669"/>
    <property type="project" value="UniProtKB-SubCell"/>
</dbReference>
<feature type="non-terminal residue" evidence="8">
    <location>
        <position position="236"/>
    </location>
</feature>
<keyword evidence="2 5" id="KW-0812">Transmembrane</keyword>
<dbReference type="AlphaFoldDB" id="A0A4P9ZTQ4"/>
<evidence type="ECO:0000256" key="3">
    <source>
        <dbReference type="ARBA" id="ARBA00022989"/>
    </source>
</evidence>
<evidence type="ECO:0000256" key="5">
    <source>
        <dbReference type="PROSITE-ProRule" id="PRU00205"/>
    </source>
</evidence>
<feature type="transmembrane region" description="Helical" evidence="6">
    <location>
        <begin position="107"/>
        <end position="127"/>
    </location>
</feature>
<dbReference type="PANTHER" id="PTHR13439:SF0">
    <property type="entry name" value="TOPOISOMERASE I DAMAGE AFFECTED PROTEIN 4"/>
    <property type="match status" value="1"/>
</dbReference>
<accession>A0A4P9ZTQ4</accession>
<reference evidence="9" key="1">
    <citation type="journal article" date="2018" name="Nat. Microbiol.">
        <title>Leveraging single-cell genomics to expand the fungal tree of life.</title>
        <authorList>
            <person name="Ahrendt S.R."/>
            <person name="Quandt C.A."/>
            <person name="Ciobanu D."/>
            <person name="Clum A."/>
            <person name="Salamov A."/>
            <person name="Andreopoulos B."/>
            <person name="Cheng J.F."/>
            <person name="Woyke T."/>
            <person name="Pelin A."/>
            <person name="Henrissat B."/>
            <person name="Reynolds N.K."/>
            <person name="Benny G.L."/>
            <person name="Smith M.E."/>
            <person name="James T.Y."/>
            <person name="Grigoriev I.V."/>
        </authorList>
    </citation>
    <scope>NUCLEOTIDE SEQUENCE [LARGE SCALE GENOMIC DNA]</scope>
    <source>
        <strain evidence="9">RSA 468</strain>
    </source>
</reference>
<feature type="transmembrane region" description="Helical" evidence="6">
    <location>
        <begin position="12"/>
        <end position="37"/>
    </location>
</feature>
<keyword evidence="9" id="KW-1185">Reference proteome</keyword>
<sequence>LTEHLPLFVASTVFWFALYEASVRLSPLVFPQTFAAFKPIQKINWHSRVVALVHAVLATALCIPWINDPELAKDPVFGYLYEASQYLAITLGYFVWDVYINVRYVKIWGPGFVLHGIIGLYLGIVVFRPLFNYYSPILVLNEMSTPFLNLHWFMDKLGLTGSKLQLVNGIALLSTFFFSRLSYGMYWCVKLYLSVYFNMDRIPLYLSISIVLSLVSLNILNIIWFTKMIRALRSRF</sequence>
<feature type="transmembrane region" description="Helical" evidence="6">
    <location>
        <begin position="166"/>
        <end position="183"/>
    </location>
</feature>
<feature type="non-terminal residue" evidence="8">
    <location>
        <position position="1"/>
    </location>
</feature>
<protein>
    <submittedName>
        <fullName evidence="8">TLC domain-containing protein</fullName>
    </submittedName>
</protein>
<evidence type="ECO:0000256" key="1">
    <source>
        <dbReference type="ARBA" id="ARBA00004141"/>
    </source>
</evidence>
<evidence type="ECO:0000259" key="7">
    <source>
        <dbReference type="PROSITE" id="PS50922"/>
    </source>
</evidence>
<keyword evidence="3 6" id="KW-1133">Transmembrane helix</keyword>